<evidence type="ECO:0000313" key="3">
    <source>
        <dbReference type="Proteomes" id="UP000332933"/>
    </source>
</evidence>
<reference evidence="1" key="2">
    <citation type="submission" date="2019-06" db="EMBL/GenBank/DDBJ databases">
        <title>Genomics analysis of Aphanomyces spp. identifies a new class of oomycete effector associated with host adaptation.</title>
        <authorList>
            <person name="Gaulin E."/>
        </authorList>
    </citation>
    <scope>NUCLEOTIDE SEQUENCE</scope>
    <source>
        <strain evidence="1">CBS 578.67</strain>
    </source>
</reference>
<dbReference type="EMBL" id="VJMH01000077">
    <property type="protein sequence ID" value="KAF0719346.1"/>
    <property type="molecule type" value="Genomic_DNA"/>
</dbReference>
<gene>
    <name evidence="2" type="primary">Aste57867_1106</name>
    <name evidence="1" type="ORF">As57867_001105</name>
    <name evidence="2" type="ORF">ASTE57867_1106</name>
</gene>
<protein>
    <submittedName>
        <fullName evidence="2">Aste57867_1106 protein</fullName>
    </submittedName>
</protein>
<evidence type="ECO:0000313" key="1">
    <source>
        <dbReference type="EMBL" id="KAF0719346.1"/>
    </source>
</evidence>
<dbReference type="Proteomes" id="UP000332933">
    <property type="component" value="Unassembled WGS sequence"/>
</dbReference>
<keyword evidence="3" id="KW-1185">Reference proteome</keyword>
<dbReference type="AlphaFoldDB" id="A0A485K9U9"/>
<dbReference type="EMBL" id="CAADRA010000077">
    <property type="protein sequence ID" value="VFT78327.1"/>
    <property type="molecule type" value="Genomic_DNA"/>
</dbReference>
<sequence>MCFRNEIYNQKPITITTSFYDTLPKYGSLDFDFVQFSRPVAGILPMSDNRFKALISKLYLDELSAAEPSASRRVISPAYRKLNIAVYDFLLELQKRHIRVPDLYNHDIVTYIKLTPPKENDTAPEPVNFSGRRLLLELQALFCTRWMTSRQARFILDKWPGYFGSTRVDAALILFDRILDLYNYSQIFASLTDAEVGQVIYRLGWLNLWSPLMPEMYYELDLTIYEQREVTKILVQLAMDEPGENWQGATFGWDRDAPMPGWVLNMSWLTPGNFPQKGYLRVEYYSGADQGCSPVWSSRRATAMNVLAELPQQFDAFLAHQELERRKTWKSAKNQAIVLESADAIAAAELRALTPSSRSK</sequence>
<organism evidence="2 3">
    <name type="scientific">Aphanomyces stellatus</name>
    <dbReference type="NCBI Taxonomy" id="120398"/>
    <lineage>
        <taxon>Eukaryota</taxon>
        <taxon>Sar</taxon>
        <taxon>Stramenopiles</taxon>
        <taxon>Oomycota</taxon>
        <taxon>Saprolegniomycetes</taxon>
        <taxon>Saprolegniales</taxon>
        <taxon>Verrucalvaceae</taxon>
        <taxon>Aphanomyces</taxon>
    </lineage>
</organism>
<dbReference type="OrthoDB" id="186812at2759"/>
<reference evidence="2 3" key="1">
    <citation type="submission" date="2019-03" db="EMBL/GenBank/DDBJ databases">
        <authorList>
            <person name="Gaulin E."/>
            <person name="Dumas B."/>
        </authorList>
    </citation>
    <scope>NUCLEOTIDE SEQUENCE [LARGE SCALE GENOMIC DNA]</scope>
    <source>
        <strain evidence="2">CBS 568.67</strain>
    </source>
</reference>
<evidence type="ECO:0000313" key="2">
    <source>
        <dbReference type="EMBL" id="VFT78327.1"/>
    </source>
</evidence>
<proteinExistence type="predicted"/>
<name>A0A485K9U9_9STRA</name>
<accession>A0A485K9U9</accession>